<evidence type="ECO:0000256" key="1">
    <source>
        <dbReference type="SAM" id="MobiDB-lite"/>
    </source>
</evidence>
<reference evidence="2 3" key="1">
    <citation type="journal article" date="2020" name="Mol. Plant">
        <title>The Chromosome-Based Rubber Tree Genome Provides New Insights into Spurge Genome Evolution and Rubber Biosynthesis.</title>
        <authorList>
            <person name="Liu J."/>
            <person name="Shi C."/>
            <person name="Shi C.C."/>
            <person name="Li W."/>
            <person name="Zhang Q.J."/>
            <person name="Zhang Y."/>
            <person name="Li K."/>
            <person name="Lu H.F."/>
            <person name="Shi C."/>
            <person name="Zhu S.T."/>
            <person name="Xiao Z.Y."/>
            <person name="Nan H."/>
            <person name="Yue Y."/>
            <person name="Zhu X.G."/>
            <person name="Wu Y."/>
            <person name="Hong X.N."/>
            <person name="Fan G.Y."/>
            <person name="Tong Y."/>
            <person name="Zhang D."/>
            <person name="Mao C.L."/>
            <person name="Liu Y.L."/>
            <person name="Hao S.J."/>
            <person name="Liu W.Q."/>
            <person name="Lv M.Q."/>
            <person name="Zhang H.B."/>
            <person name="Liu Y."/>
            <person name="Hu-Tang G.R."/>
            <person name="Wang J.P."/>
            <person name="Wang J.H."/>
            <person name="Sun Y.H."/>
            <person name="Ni S.B."/>
            <person name="Chen W.B."/>
            <person name="Zhang X.C."/>
            <person name="Jiao Y.N."/>
            <person name="Eichler E.E."/>
            <person name="Li G.H."/>
            <person name="Liu X."/>
            <person name="Gao L.Z."/>
        </authorList>
    </citation>
    <scope>NUCLEOTIDE SEQUENCE [LARGE SCALE GENOMIC DNA]</scope>
    <source>
        <strain evidence="3">cv. GT1</strain>
        <tissue evidence="2">Leaf</tissue>
    </source>
</reference>
<gene>
    <name evidence="2" type="ORF">GH714_021853</name>
</gene>
<feature type="region of interest" description="Disordered" evidence="1">
    <location>
        <begin position="1"/>
        <end position="24"/>
    </location>
</feature>
<dbReference type="AlphaFoldDB" id="A0A6A6LII4"/>
<protein>
    <submittedName>
        <fullName evidence="2">Uncharacterized protein</fullName>
    </submittedName>
</protein>
<sequence length="280" mass="31301">MPRRATRRGLKRRRKRGSGYGRGRRRIQIPSHEKCFTTTIFDEGDVKPRIPGFHCHHLMNKIKSMSEGVLSIKVRPFGGDRVLLTFLSRDAKEVDPFRWLGNLYGHFVSVDSITQAKSRLDFVRVLLLTDHEVIFSKIITVDIEGSRYHIFATEEPCSELFQPAIAPHHTLPMSSSLGAEFLGTEDVENDVTSNVEGFISKSMDDVALENGTPGSPCHMNSKSASSEASISHSIEDKLLESRVSLPLNFQEQELCHQPINDIHDPPVDTVLNSNIVGGVL</sequence>
<name>A0A6A6LII4_HEVBR</name>
<comment type="caution">
    <text evidence="2">The sequence shown here is derived from an EMBL/GenBank/DDBJ whole genome shotgun (WGS) entry which is preliminary data.</text>
</comment>
<accession>A0A6A6LII4</accession>
<organism evidence="2 3">
    <name type="scientific">Hevea brasiliensis</name>
    <name type="common">Para rubber tree</name>
    <name type="synonym">Siphonia brasiliensis</name>
    <dbReference type="NCBI Taxonomy" id="3981"/>
    <lineage>
        <taxon>Eukaryota</taxon>
        <taxon>Viridiplantae</taxon>
        <taxon>Streptophyta</taxon>
        <taxon>Embryophyta</taxon>
        <taxon>Tracheophyta</taxon>
        <taxon>Spermatophyta</taxon>
        <taxon>Magnoliopsida</taxon>
        <taxon>eudicotyledons</taxon>
        <taxon>Gunneridae</taxon>
        <taxon>Pentapetalae</taxon>
        <taxon>rosids</taxon>
        <taxon>fabids</taxon>
        <taxon>Malpighiales</taxon>
        <taxon>Euphorbiaceae</taxon>
        <taxon>Crotonoideae</taxon>
        <taxon>Micrandreae</taxon>
        <taxon>Hevea</taxon>
    </lineage>
</organism>
<dbReference type="EMBL" id="JAAGAX010000010">
    <property type="protein sequence ID" value="KAF2301261.1"/>
    <property type="molecule type" value="Genomic_DNA"/>
</dbReference>
<dbReference type="Proteomes" id="UP000467840">
    <property type="component" value="Chromosome 4"/>
</dbReference>
<evidence type="ECO:0000313" key="2">
    <source>
        <dbReference type="EMBL" id="KAF2301261.1"/>
    </source>
</evidence>
<keyword evidence="3" id="KW-1185">Reference proteome</keyword>
<proteinExistence type="predicted"/>
<evidence type="ECO:0000313" key="3">
    <source>
        <dbReference type="Proteomes" id="UP000467840"/>
    </source>
</evidence>